<dbReference type="STRING" id="334819.W7N0T9"/>
<dbReference type="CDD" id="cd11290">
    <property type="entry name" value="gelsolin_S1_like"/>
    <property type="match status" value="1"/>
</dbReference>
<evidence type="ECO:0000313" key="3">
    <source>
        <dbReference type="Proteomes" id="UP000009096"/>
    </source>
</evidence>
<dbReference type="GO" id="GO:0005737">
    <property type="term" value="C:cytoplasm"/>
    <property type="evidence" value="ECO:0007669"/>
    <property type="project" value="TreeGrafter"/>
</dbReference>
<name>W7N0T9_GIBM7</name>
<dbReference type="eggNOG" id="KOG0443">
    <property type="taxonomic scope" value="Eukaryota"/>
</dbReference>
<dbReference type="PRINTS" id="PR00597">
    <property type="entry name" value="GELSOLIN"/>
</dbReference>
<evidence type="ECO:0000259" key="1">
    <source>
        <dbReference type="Pfam" id="PF00626"/>
    </source>
</evidence>
<dbReference type="Pfam" id="PF00626">
    <property type="entry name" value="Gelsolin"/>
    <property type="match status" value="3"/>
</dbReference>
<dbReference type="GO" id="GO:0008154">
    <property type="term" value="P:actin polymerization or depolymerization"/>
    <property type="evidence" value="ECO:0007669"/>
    <property type="project" value="TreeGrafter"/>
</dbReference>
<feature type="domain" description="Gelsolin-like" evidence="1">
    <location>
        <begin position="374"/>
        <end position="448"/>
    </location>
</feature>
<dbReference type="EMBL" id="CM000581">
    <property type="protein sequence ID" value="EWG53764.1"/>
    <property type="molecule type" value="Genomic_DNA"/>
</dbReference>
<dbReference type="Proteomes" id="UP000009096">
    <property type="component" value="Chromosome 4"/>
</dbReference>
<dbReference type="PANTHER" id="PTHR11977">
    <property type="entry name" value="VILLIN"/>
    <property type="match status" value="1"/>
</dbReference>
<dbReference type="Gene3D" id="3.40.20.10">
    <property type="entry name" value="Severin"/>
    <property type="match status" value="3"/>
</dbReference>
<dbReference type="OrthoDB" id="6375767at2759"/>
<accession>W7N0T9</accession>
<dbReference type="InterPro" id="IPR029006">
    <property type="entry name" value="ADF-H/Gelsolin-like_dom_sf"/>
</dbReference>
<dbReference type="VEuPathDB" id="FungiDB:FVEG_12123"/>
<dbReference type="GO" id="GO:0015629">
    <property type="term" value="C:actin cytoskeleton"/>
    <property type="evidence" value="ECO:0007669"/>
    <property type="project" value="TreeGrafter"/>
</dbReference>
<evidence type="ECO:0000313" key="2">
    <source>
        <dbReference type="EMBL" id="EWG53764.1"/>
    </source>
</evidence>
<feature type="domain" description="Gelsolin-like" evidence="1">
    <location>
        <begin position="251"/>
        <end position="316"/>
    </location>
</feature>
<dbReference type="SMART" id="SM00262">
    <property type="entry name" value="GEL"/>
    <property type="match status" value="3"/>
</dbReference>
<dbReference type="EMBL" id="DS022259">
    <property type="protein sequence ID" value="EWG53764.1"/>
    <property type="molecule type" value="Genomic_DNA"/>
</dbReference>
<dbReference type="InterPro" id="IPR007123">
    <property type="entry name" value="Gelsolin-like_dom"/>
</dbReference>
<feature type="domain" description="Gelsolin-like" evidence="1">
    <location>
        <begin position="126"/>
        <end position="204"/>
    </location>
</feature>
<keyword evidence="3" id="KW-1185">Reference proteome</keyword>
<dbReference type="GeneID" id="30069591"/>
<dbReference type="InterPro" id="IPR007122">
    <property type="entry name" value="Villin/Gelsolin"/>
</dbReference>
<dbReference type="InterPro" id="IPR036180">
    <property type="entry name" value="Gelsolin-like_dom_sf"/>
</dbReference>
<protein>
    <submittedName>
        <fullName evidence="2">Gelsolin</fullName>
    </submittedName>
</protein>
<dbReference type="SUPFAM" id="SSF55753">
    <property type="entry name" value="Actin depolymerizing proteins"/>
    <property type="match status" value="2"/>
</dbReference>
<reference evidence="2 3" key="1">
    <citation type="journal article" date="2010" name="Nature">
        <title>Comparative genomics reveals mobile pathogenicity chromosomes in Fusarium.</title>
        <authorList>
            <person name="Ma L.J."/>
            <person name="van der Does H.C."/>
            <person name="Borkovich K.A."/>
            <person name="Coleman J.J."/>
            <person name="Daboussi M.J."/>
            <person name="Di Pietro A."/>
            <person name="Dufresne M."/>
            <person name="Freitag M."/>
            <person name="Grabherr M."/>
            <person name="Henrissat B."/>
            <person name="Houterman P.M."/>
            <person name="Kang S."/>
            <person name="Shim W.B."/>
            <person name="Woloshuk C."/>
            <person name="Xie X."/>
            <person name="Xu J.R."/>
            <person name="Antoniw J."/>
            <person name="Baker S.E."/>
            <person name="Bluhm B.H."/>
            <person name="Breakspear A."/>
            <person name="Brown D.W."/>
            <person name="Butchko R.A."/>
            <person name="Chapman S."/>
            <person name="Coulson R."/>
            <person name="Coutinho P.M."/>
            <person name="Danchin E.G."/>
            <person name="Diener A."/>
            <person name="Gale L.R."/>
            <person name="Gardiner D.M."/>
            <person name="Goff S."/>
            <person name="Hammond-Kosack K.E."/>
            <person name="Hilburn K."/>
            <person name="Hua-Van A."/>
            <person name="Jonkers W."/>
            <person name="Kazan K."/>
            <person name="Kodira C.D."/>
            <person name="Koehrsen M."/>
            <person name="Kumar L."/>
            <person name="Lee Y.H."/>
            <person name="Li L."/>
            <person name="Manners J.M."/>
            <person name="Miranda-Saavedra D."/>
            <person name="Mukherjee M."/>
            <person name="Park G."/>
            <person name="Park J."/>
            <person name="Park S.Y."/>
            <person name="Proctor R.H."/>
            <person name="Regev A."/>
            <person name="Ruiz-Roldan M.C."/>
            <person name="Sain D."/>
            <person name="Sakthikumar S."/>
            <person name="Sykes S."/>
            <person name="Schwartz D.C."/>
            <person name="Turgeon B.G."/>
            <person name="Wapinski I."/>
            <person name="Yoder O."/>
            <person name="Young S."/>
            <person name="Zeng Q."/>
            <person name="Zhou S."/>
            <person name="Galagan J."/>
            <person name="Cuomo C.A."/>
            <person name="Kistler H.C."/>
            <person name="Rep M."/>
        </authorList>
    </citation>
    <scope>NUCLEOTIDE SEQUENCE [LARGE SCALE GENOMIC DNA]</scope>
    <source>
        <strain evidence="3">M3125 / FGSC 7600</strain>
    </source>
</reference>
<dbReference type="KEGG" id="fvr:FVEG_12123"/>
<dbReference type="SUPFAM" id="SSF82754">
    <property type="entry name" value="C-terminal, gelsolin-like domain of Sec23/24"/>
    <property type="match status" value="1"/>
</dbReference>
<proteinExistence type="predicted"/>
<sequence>MFSPLGAISRKENIFTLVPREGLCLFQNCKGLKTLWTRPALQYYYTFLQPIHSKAITNMAPNRGLVHPKEYDIKDSNVELIGSDIDHQVKYNSALTEPAWNDGKVGIEPGLFIWRIEQFEVIPWPREKYGQFCDGDSFIVLFSEPIGSNDGTEKLVHDIFFWLGKHTSQDEAGTAAYKTVELDEFLKGSATQHREIQEAPSDDFLALFPRISIRSGGVESGFRHVEEEEEPKQTLTLLRVFKNPAAGANGVVVHEVEPTWTSLDDTDVFVLDVGDKIWVWQGKDCSPMEKAKAAQIVHDMTVAKHPEVEVIAQTESRSRRIVDFLGGDDETPREGFHCRKPFTPRTTNKASKKLFRLSDASGQLSFGLVKEAERILHDDLESDDVFLLDDGGRAIWVWQGSGSSAAEKKSWLKAAQAYVRHLQAESGNEDAYLTPVAKVVEGGESRAFTRALAA</sequence>
<gene>
    <name evidence="2" type="ORF">FVEG_12123</name>
</gene>
<dbReference type="PANTHER" id="PTHR11977:SF130">
    <property type="entry name" value="SEVERIN"/>
    <property type="match status" value="1"/>
</dbReference>
<dbReference type="GO" id="GO:0051015">
    <property type="term" value="F:actin filament binding"/>
    <property type="evidence" value="ECO:0007669"/>
    <property type="project" value="InterPro"/>
</dbReference>
<dbReference type="RefSeq" id="XP_018759955.1">
    <property type="nucleotide sequence ID" value="XM_018901463.1"/>
</dbReference>
<organism evidence="2 3">
    <name type="scientific">Gibberella moniliformis (strain M3125 / FGSC 7600)</name>
    <name type="common">Maize ear and stalk rot fungus</name>
    <name type="synonym">Fusarium verticillioides</name>
    <dbReference type="NCBI Taxonomy" id="334819"/>
    <lineage>
        <taxon>Eukaryota</taxon>
        <taxon>Fungi</taxon>
        <taxon>Dikarya</taxon>
        <taxon>Ascomycota</taxon>
        <taxon>Pezizomycotina</taxon>
        <taxon>Sordariomycetes</taxon>
        <taxon>Hypocreomycetidae</taxon>
        <taxon>Hypocreales</taxon>
        <taxon>Nectriaceae</taxon>
        <taxon>Fusarium</taxon>
        <taxon>Fusarium fujikuroi species complex</taxon>
    </lineage>
</organism>
<dbReference type="AlphaFoldDB" id="W7N0T9"/>